<dbReference type="InterPro" id="IPR043502">
    <property type="entry name" value="DNA/RNA_pol_sf"/>
</dbReference>
<dbReference type="GO" id="GO:0003887">
    <property type="term" value="F:DNA-directed DNA polymerase activity"/>
    <property type="evidence" value="ECO:0007669"/>
    <property type="project" value="UniProtKB-UniRule"/>
</dbReference>
<comment type="catalytic activity">
    <reaction evidence="4">
        <text>DNA(n) + a 2'-deoxyribonucleoside 5'-triphosphate = DNA(n+1) + diphosphate</text>
        <dbReference type="Rhea" id="RHEA:22508"/>
        <dbReference type="Rhea" id="RHEA-COMP:17339"/>
        <dbReference type="Rhea" id="RHEA-COMP:17340"/>
        <dbReference type="ChEBI" id="CHEBI:33019"/>
        <dbReference type="ChEBI" id="CHEBI:61560"/>
        <dbReference type="ChEBI" id="CHEBI:173112"/>
        <dbReference type="EC" id="2.7.7.7"/>
    </reaction>
</comment>
<proteinExistence type="inferred from homology"/>
<dbReference type="Gene3D" id="1.10.150.20">
    <property type="entry name" value="5' to 3' exonuclease, C-terminal subdomain"/>
    <property type="match status" value="1"/>
</dbReference>
<dbReference type="AlphaFoldDB" id="A0A290QAF7"/>
<comment type="function">
    <text evidence="4">Poorly processive, error-prone DNA polymerase involved in untargeted mutagenesis. Copies undamaged DNA at stalled replication forks, which arise in vivo from mismatched or misaligned primer ends. These misaligned primers can be extended by PolIV. Exhibits no 3'-5' exonuclease (proofreading) activity. May be involved in translesional synthesis, in conjunction with the beta clamp from PolIII.</text>
</comment>
<evidence type="ECO:0000313" key="7">
    <source>
        <dbReference type="Proteomes" id="UP000217265"/>
    </source>
</evidence>
<dbReference type="GO" id="GO:0006281">
    <property type="term" value="P:DNA repair"/>
    <property type="evidence" value="ECO:0007669"/>
    <property type="project" value="UniProtKB-UniRule"/>
</dbReference>
<keyword evidence="4" id="KW-0235">DNA replication</keyword>
<evidence type="ECO:0000313" key="6">
    <source>
        <dbReference type="EMBL" id="ATC65504.1"/>
    </source>
</evidence>
<dbReference type="Gene3D" id="3.30.70.270">
    <property type="match status" value="1"/>
</dbReference>
<keyword evidence="4" id="KW-0808">Transferase</keyword>
<dbReference type="SUPFAM" id="SSF100879">
    <property type="entry name" value="Lesion bypass DNA polymerase (Y-family), little finger domain"/>
    <property type="match status" value="1"/>
</dbReference>
<dbReference type="Gene3D" id="3.40.1170.60">
    <property type="match status" value="1"/>
</dbReference>
<keyword evidence="4" id="KW-0227">DNA damage</keyword>
<keyword evidence="4" id="KW-0963">Cytoplasm</keyword>
<keyword evidence="4" id="KW-0548">Nucleotidyltransferase</keyword>
<comment type="subcellular location">
    <subcellularLocation>
        <location evidence="4">Cytoplasm</location>
    </subcellularLocation>
</comment>
<evidence type="ECO:0000259" key="5">
    <source>
        <dbReference type="PROSITE" id="PS50173"/>
    </source>
</evidence>
<keyword evidence="3 4" id="KW-0239">DNA-directed DNA polymerase</keyword>
<dbReference type="Proteomes" id="UP000217265">
    <property type="component" value="Chromosome"/>
</dbReference>
<dbReference type="NCBIfam" id="NF002677">
    <property type="entry name" value="PRK02406.1"/>
    <property type="match status" value="1"/>
</dbReference>
<dbReference type="Gene3D" id="3.30.1490.100">
    <property type="entry name" value="DNA polymerase, Y-family, little finger domain"/>
    <property type="match status" value="1"/>
</dbReference>
<comment type="cofactor">
    <cofactor evidence="4">
        <name>Mg(2+)</name>
        <dbReference type="ChEBI" id="CHEBI:18420"/>
    </cofactor>
    <text evidence="4">Binds 2 magnesium ions per subunit.</text>
</comment>
<evidence type="ECO:0000256" key="1">
    <source>
        <dbReference type="ARBA" id="ARBA00010945"/>
    </source>
</evidence>
<dbReference type="HAMAP" id="MF_01113">
    <property type="entry name" value="DNApol_IV"/>
    <property type="match status" value="1"/>
</dbReference>
<dbReference type="InterPro" id="IPR022880">
    <property type="entry name" value="DNApol_IV"/>
</dbReference>
<keyword evidence="4" id="KW-0238">DNA-binding</keyword>
<dbReference type="KEGG" id="vbh:CMV30_16985"/>
<protein>
    <recommendedName>
        <fullName evidence="4">DNA polymerase IV</fullName>
        <shortName evidence="4">Pol IV</shortName>
        <ecNumber evidence="4">2.7.7.7</ecNumber>
    </recommendedName>
</protein>
<dbReference type="InterPro" id="IPR017961">
    <property type="entry name" value="DNA_pol_Y-fam_little_finger"/>
</dbReference>
<dbReference type="Pfam" id="PF11799">
    <property type="entry name" value="IMS_C"/>
    <property type="match status" value="1"/>
</dbReference>
<feature type="binding site" evidence="4">
    <location>
        <position position="103"/>
    </location>
    <ligand>
        <name>Mg(2+)</name>
        <dbReference type="ChEBI" id="CHEBI:18420"/>
    </ligand>
</feature>
<feature type="domain" description="UmuC" evidence="5">
    <location>
        <begin position="6"/>
        <end position="186"/>
    </location>
</feature>
<dbReference type="InterPro" id="IPR043128">
    <property type="entry name" value="Rev_trsase/Diguanyl_cyclase"/>
</dbReference>
<dbReference type="EC" id="2.7.7.7" evidence="4"/>
<reference evidence="6 7" key="1">
    <citation type="submission" date="2017-09" db="EMBL/GenBank/DDBJ databases">
        <title>Complete genome sequence of Verrucomicrobial strain HZ-65, isolated from freshwater.</title>
        <authorList>
            <person name="Choi A."/>
        </authorList>
    </citation>
    <scope>NUCLEOTIDE SEQUENCE [LARGE SCALE GENOMIC DNA]</scope>
    <source>
        <strain evidence="6 7">HZ-65</strain>
    </source>
</reference>
<dbReference type="PANTHER" id="PTHR11076">
    <property type="entry name" value="DNA REPAIR POLYMERASE UMUC / TRANSFERASE FAMILY MEMBER"/>
    <property type="match status" value="1"/>
</dbReference>
<dbReference type="GO" id="GO:0003684">
    <property type="term" value="F:damaged DNA binding"/>
    <property type="evidence" value="ECO:0007669"/>
    <property type="project" value="InterPro"/>
</dbReference>
<comment type="subunit">
    <text evidence="4">Monomer.</text>
</comment>
<evidence type="ECO:0000256" key="2">
    <source>
        <dbReference type="ARBA" id="ARBA00022457"/>
    </source>
</evidence>
<dbReference type="OrthoDB" id="9808813at2"/>
<keyword evidence="2 4" id="KW-0515">Mutator protein</keyword>
<dbReference type="GO" id="GO:0009432">
    <property type="term" value="P:SOS response"/>
    <property type="evidence" value="ECO:0007669"/>
    <property type="project" value="TreeGrafter"/>
</dbReference>
<keyword evidence="7" id="KW-1185">Reference proteome</keyword>
<dbReference type="InterPro" id="IPR050116">
    <property type="entry name" value="DNA_polymerase-Y"/>
</dbReference>
<dbReference type="EMBL" id="CP023344">
    <property type="protein sequence ID" value="ATC65504.1"/>
    <property type="molecule type" value="Genomic_DNA"/>
</dbReference>
<feature type="binding site" evidence="4">
    <location>
        <position position="10"/>
    </location>
    <ligand>
        <name>Mg(2+)</name>
        <dbReference type="ChEBI" id="CHEBI:18420"/>
    </ligand>
</feature>
<dbReference type="PANTHER" id="PTHR11076:SF33">
    <property type="entry name" value="DNA POLYMERASE KAPPA"/>
    <property type="match status" value="1"/>
</dbReference>
<dbReference type="Pfam" id="PF00817">
    <property type="entry name" value="IMS"/>
    <property type="match status" value="1"/>
</dbReference>
<dbReference type="InterPro" id="IPR001126">
    <property type="entry name" value="UmuC"/>
</dbReference>
<dbReference type="GO" id="GO:0006261">
    <property type="term" value="P:DNA-templated DNA replication"/>
    <property type="evidence" value="ECO:0007669"/>
    <property type="project" value="UniProtKB-UniRule"/>
</dbReference>
<gene>
    <name evidence="4" type="primary">dinB</name>
    <name evidence="6" type="ORF">CMV30_16985</name>
</gene>
<dbReference type="CDD" id="cd03586">
    <property type="entry name" value="PolY_Pol_IV_kappa"/>
    <property type="match status" value="1"/>
</dbReference>
<dbReference type="SUPFAM" id="SSF56672">
    <property type="entry name" value="DNA/RNA polymerases"/>
    <property type="match status" value="1"/>
</dbReference>
<feature type="active site" evidence="4">
    <location>
        <position position="104"/>
    </location>
</feature>
<keyword evidence="4" id="KW-0479">Metal-binding</keyword>
<dbReference type="RefSeq" id="WP_096057133.1">
    <property type="nucleotide sequence ID" value="NZ_CP023344.1"/>
</dbReference>
<dbReference type="GO" id="GO:0042276">
    <property type="term" value="P:error-prone translesion synthesis"/>
    <property type="evidence" value="ECO:0007669"/>
    <property type="project" value="TreeGrafter"/>
</dbReference>
<dbReference type="GO" id="GO:0000287">
    <property type="term" value="F:magnesium ion binding"/>
    <property type="evidence" value="ECO:0007669"/>
    <property type="project" value="UniProtKB-UniRule"/>
</dbReference>
<dbReference type="PROSITE" id="PS50173">
    <property type="entry name" value="UMUC"/>
    <property type="match status" value="1"/>
</dbReference>
<name>A0A290QAF7_9BACT</name>
<keyword evidence="4" id="KW-0234">DNA repair</keyword>
<dbReference type="InterPro" id="IPR036775">
    <property type="entry name" value="DNA_pol_Y-fam_lit_finger_sf"/>
</dbReference>
<organism evidence="6 7">
    <name type="scientific">Nibricoccus aquaticus</name>
    <dbReference type="NCBI Taxonomy" id="2576891"/>
    <lineage>
        <taxon>Bacteria</taxon>
        <taxon>Pseudomonadati</taxon>
        <taxon>Verrucomicrobiota</taxon>
        <taxon>Opitutia</taxon>
        <taxon>Opitutales</taxon>
        <taxon>Opitutaceae</taxon>
        <taxon>Nibricoccus</taxon>
    </lineage>
</organism>
<evidence type="ECO:0000256" key="4">
    <source>
        <dbReference type="HAMAP-Rule" id="MF_01113"/>
    </source>
</evidence>
<sequence length="386" mass="42502">MPIPTIVHLDADAFFVSVEQALNPSLRGKKVAVGGRERGIISSASYEARACGVYTPMPTQRALKVCPDLVLVPHTAGVYGEYSRKLFDLCEQLTPYVERNSIDEGYLDVGPCGHKTAAAVEAVVRGLQQRIWDRLQITVSFGLASNKLIAAIASKLRKPRGFIVVPPGTEAAFLAPLEIGRLPGVGTKTEASLKERGIERVRDLFERPEAELRSVFGEGWRGMLAMARGEDDRVVETEHEDAKSYSQQETFGKDISDFAEIERVAKGMIDDLLPKIRADGKRVRTLTVKVRYPDFEQASAGHSLPEAVELETPFYPWIAPLLKQAWTKRRPLRLVSVKLSGVEAPQAQLEMFAEGDEKRKRLAATLDALKAARGSGAIVRGAQIKK</sequence>
<keyword evidence="4" id="KW-0460">Magnesium</keyword>
<accession>A0A290QAF7</accession>
<dbReference type="GO" id="GO:0005829">
    <property type="term" value="C:cytosol"/>
    <property type="evidence" value="ECO:0007669"/>
    <property type="project" value="TreeGrafter"/>
</dbReference>
<feature type="site" description="Substrate discrimination" evidence="4">
    <location>
        <position position="15"/>
    </location>
</feature>
<evidence type="ECO:0000256" key="3">
    <source>
        <dbReference type="ARBA" id="ARBA00022932"/>
    </source>
</evidence>
<comment type="similarity">
    <text evidence="1 4">Belongs to the DNA polymerase type-Y family.</text>
</comment>